<evidence type="ECO:0000256" key="1">
    <source>
        <dbReference type="SAM" id="MobiDB-lite"/>
    </source>
</evidence>
<feature type="compositionally biased region" description="Acidic residues" evidence="1">
    <location>
        <begin position="337"/>
        <end position="346"/>
    </location>
</feature>
<gene>
    <name evidence="2" type="ORF">LTR05_003421</name>
</gene>
<reference evidence="2 3" key="1">
    <citation type="submission" date="2023-08" db="EMBL/GenBank/DDBJ databases">
        <title>Black Yeasts Isolated from many extreme environments.</title>
        <authorList>
            <person name="Coleine C."/>
            <person name="Stajich J.E."/>
            <person name="Selbmann L."/>
        </authorList>
    </citation>
    <scope>NUCLEOTIDE SEQUENCE [LARGE SCALE GENOMIC DNA]</scope>
    <source>
        <strain evidence="2 3">CCFEE 5910</strain>
    </source>
</reference>
<comment type="caution">
    <text evidence="2">The sequence shown here is derived from an EMBL/GenBank/DDBJ whole genome shotgun (WGS) entry which is preliminary data.</text>
</comment>
<feature type="compositionally biased region" description="Basic and acidic residues" evidence="1">
    <location>
        <begin position="554"/>
        <end position="569"/>
    </location>
</feature>
<protein>
    <submittedName>
        <fullName evidence="2">Uncharacterized protein</fullName>
    </submittedName>
</protein>
<feature type="compositionally biased region" description="Polar residues" evidence="1">
    <location>
        <begin position="282"/>
        <end position="302"/>
    </location>
</feature>
<feature type="region of interest" description="Disordered" evidence="1">
    <location>
        <begin position="780"/>
        <end position="815"/>
    </location>
</feature>
<organism evidence="2 3">
    <name type="scientific">Lithohypha guttulata</name>
    <dbReference type="NCBI Taxonomy" id="1690604"/>
    <lineage>
        <taxon>Eukaryota</taxon>
        <taxon>Fungi</taxon>
        <taxon>Dikarya</taxon>
        <taxon>Ascomycota</taxon>
        <taxon>Pezizomycotina</taxon>
        <taxon>Eurotiomycetes</taxon>
        <taxon>Chaetothyriomycetidae</taxon>
        <taxon>Chaetothyriales</taxon>
        <taxon>Trichomeriaceae</taxon>
        <taxon>Lithohypha</taxon>
    </lineage>
</organism>
<evidence type="ECO:0000313" key="3">
    <source>
        <dbReference type="Proteomes" id="UP001309876"/>
    </source>
</evidence>
<accession>A0AAN7T4A9</accession>
<feature type="compositionally biased region" description="Polar residues" evidence="1">
    <location>
        <begin position="787"/>
        <end position="802"/>
    </location>
</feature>
<dbReference type="EMBL" id="JAVRRJ010000002">
    <property type="protein sequence ID" value="KAK5089196.1"/>
    <property type="molecule type" value="Genomic_DNA"/>
</dbReference>
<feature type="compositionally biased region" description="Polar residues" evidence="1">
    <location>
        <begin position="460"/>
        <end position="469"/>
    </location>
</feature>
<name>A0AAN7T4A9_9EURO</name>
<sequence length="1298" mass="143911">MNGLAKKMVYIGAPFEWTPKGAFFLKLSDPPRQAMAVKLFCDILNTVIQYQLKLGDHTDEELMSPVENTTLPVHAQYFGISPHLAVPEPLIDIDQDSEDSSDGSSSTGIPCAHWTPRCGDISILSSEAAAAISNITECILYREHDRRRVKIMNGNTQAALEKLVRMEPLLGHLARHRSGAASRVDYNLLSFSCPLSGTGVRYQMLTPPHRDRVMVHPTLTDTLEQALLGEERIYNSKTGKQELVERLKDLASSTDKHTKPSKIWEGFELPTIGNPDNAVPRTPSSGNSSLPSETARSRSSIPAAQPSRFMALQEQARLREWSKNIDLEADPATIPEEPIELEEVEDQGITKRRVEDSESEDDEINNTATGLTTSRRLVVADSDDESGPVSTKVGKMTKDTPLQSLQEQRIRAIRVDRTNRVRETQDPTPVVRLRPNTNPYVGADAFFEGVPRDGEEATEVMNTPQQLQKGTPVKSPPVQFRGGFGLDGANDEEPAPLQDSKDSPHLGPASSVTPIFKEPDQGMGTKARPNQYMPSHNFDPSAYGSPSRGPKTTQNRDFRNIATHQDKRQTARSKRGRSQSRPHPSHHGGRSGSQPVPSHPGIIHSQAHKQRENALIEISTMETAATSNNPPPGLTIRAEPPAYMNEQSNLLDSPLEEIQRPSLKPVYYDTMYQNEESSFSASSSSGSLRPHGIQYVPQTTITRPDVPSMRNNMLHSLLAAKGRGYTTPTKPLSRERIAEEDEISTRKFYNTMNLQAPKDRKNRATHAETNVQRQARIARARDELRQEASTASRSIQQSQQRPDSAVTPPDPMTKKGLQAAKINSQMAALHIDAVQANARQQTTNQLLHLLRPIIEAARCFTGHINLEFQLGQLFVSPTSRIDTRKIYEIDKWKSIFEGSNSTADVHFTNMLTSDGADIDGMLEVKIKKCKIWKKDNPGPSQSIIEFRCLDNLSQPFQIVLDARGKYTVNKGDSTVSKIAIHCPGKVWDTCAVLSGTAELNDITPEFEAEIQDFVSTVYMKAGKKAIVHFRPPLSNSLTVLDVVLKRTSLHDCQVPGEEALQLKITEVKTLSTKAHISDKRLHVSVEERHDILANTSQVFYEVAVVNKDIEEAFQENKQLEVGEMTLATANNMLTHERINTMLQAALKLVDKVDWIGGKNYGTLRYKQDVDAKQRQEMAGTIPPTVHNPTMLRPATIGRSIAAPRTAMGHGSTIGTNRTTAVQPIHGIRAGTEAEIWQDPEGNLFYIGLGGAKIPVLRDDPDGTGRDILPDDSASQIARAPQRAPNRRMSNYDKPNNFW</sequence>
<proteinExistence type="predicted"/>
<keyword evidence="3" id="KW-1185">Reference proteome</keyword>
<feature type="compositionally biased region" description="Basic residues" evidence="1">
    <location>
        <begin position="570"/>
        <end position="589"/>
    </location>
</feature>
<dbReference type="Proteomes" id="UP001309876">
    <property type="component" value="Unassembled WGS sequence"/>
</dbReference>
<feature type="region of interest" description="Disordered" evidence="1">
    <location>
        <begin position="251"/>
        <end position="308"/>
    </location>
</feature>
<feature type="compositionally biased region" description="Basic and acidic residues" evidence="1">
    <location>
        <begin position="1259"/>
        <end position="1268"/>
    </location>
</feature>
<feature type="region of interest" description="Disordered" evidence="1">
    <location>
        <begin position="329"/>
        <end position="395"/>
    </location>
</feature>
<feature type="region of interest" description="Disordered" evidence="1">
    <location>
        <begin position="1259"/>
        <end position="1298"/>
    </location>
</feature>
<evidence type="ECO:0000313" key="2">
    <source>
        <dbReference type="EMBL" id="KAK5089196.1"/>
    </source>
</evidence>
<feature type="region of interest" description="Disordered" evidence="1">
    <location>
        <begin position="456"/>
        <end position="602"/>
    </location>
</feature>
<feature type="compositionally biased region" description="Polar residues" evidence="1">
    <location>
        <begin position="365"/>
        <end position="375"/>
    </location>
</feature>